<dbReference type="Proteomes" id="UP001595756">
    <property type="component" value="Unassembled WGS sequence"/>
</dbReference>
<dbReference type="Pfam" id="PF01037">
    <property type="entry name" value="AsnC_trans_reg"/>
    <property type="match status" value="1"/>
</dbReference>
<gene>
    <name evidence="5" type="ORF">ACFO0J_05175</name>
</gene>
<dbReference type="RefSeq" id="WP_376811973.1">
    <property type="nucleotide sequence ID" value="NZ_JBHSDY010000002.1"/>
</dbReference>
<feature type="domain" description="HTH asnC-type" evidence="4">
    <location>
        <begin position="1"/>
        <end position="62"/>
    </location>
</feature>
<dbReference type="InterPro" id="IPR019888">
    <property type="entry name" value="Tscrpt_reg_AsnC-like"/>
</dbReference>
<dbReference type="EMBL" id="JBHSDY010000002">
    <property type="protein sequence ID" value="MFC4297430.1"/>
    <property type="molecule type" value="Genomic_DNA"/>
</dbReference>
<reference evidence="6" key="1">
    <citation type="journal article" date="2019" name="Int. J. Syst. Evol. Microbiol.">
        <title>The Global Catalogue of Microorganisms (GCM) 10K type strain sequencing project: providing services to taxonomists for standard genome sequencing and annotation.</title>
        <authorList>
            <consortium name="The Broad Institute Genomics Platform"/>
            <consortium name="The Broad Institute Genome Sequencing Center for Infectious Disease"/>
            <person name="Wu L."/>
            <person name="Ma J."/>
        </authorList>
    </citation>
    <scope>NUCLEOTIDE SEQUENCE [LARGE SCALE GENOMIC DNA]</scope>
    <source>
        <strain evidence="6">CGMCC 1.19029</strain>
    </source>
</reference>
<evidence type="ECO:0000256" key="1">
    <source>
        <dbReference type="ARBA" id="ARBA00023015"/>
    </source>
</evidence>
<dbReference type="CDD" id="cd00090">
    <property type="entry name" value="HTH_ARSR"/>
    <property type="match status" value="1"/>
</dbReference>
<keyword evidence="6" id="KW-1185">Reference proteome</keyword>
<keyword evidence="2" id="KW-0238">DNA-binding</keyword>
<dbReference type="PROSITE" id="PS00519">
    <property type="entry name" value="HTH_ASNC_1"/>
    <property type="match status" value="1"/>
</dbReference>
<organism evidence="5 6">
    <name type="scientific">Castellaniella hirudinis</name>
    <dbReference type="NCBI Taxonomy" id="1144617"/>
    <lineage>
        <taxon>Bacteria</taxon>
        <taxon>Pseudomonadati</taxon>
        <taxon>Pseudomonadota</taxon>
        <taxon>Betaproteobacteria</taxon>
        <taxon>Burkholderiales</taxon>
        <taxon>Alcaligenaceae</taxon>
        <taxon>Castellaniella</taxon>
    </lineage>
</organism>
<sequence>MDEIDRHILAVLQEDADLAVTEVAARVGLSSTPCWKRIQKLKEDGVIQKQVVLCDPERLDLGTTVFVKISTNHHNEAWLQQFAQAVRDIPEIVEVYRMSGDVDYLLRVVVRDIQGYDAVYKKLIQGCELHDVSSSFAMERIKYSTALPLDLLAEPSSSRSRGERKSK</sequence>
<accession>A0ABV8RXG0</accession>
<comment type="caution">
    <text evidence="5">The sequence shown here is derived from an EMBL/GenBank/DDBJ whole genome shotgun (WGS) entry which is preliminary data.</text>
</comment>
<dbReference type="Gene3D" id="3.30.70.920">
    <property type="match status" value="1"/>
</dbReference>
<dbReference type="InterPro" id="IPR019887">
    <property type="entry name" value="Tscrpt_reg_AsnC/Lrp_C"/>
</dbReference>
<protein>
    <submittedName>
        <fullName evidence="5">Lrp/AsnC family transcriptional regulator</fullName>
    </submittedName>
</protein>
<dbReference type="InterPro" id="IPR011991">
    <property type="entry name" value="ArsR-like_HTH"/>
</dbReference>
<name>A0ABV8RXG0_9BURK</name>
<evidence type="ECO:0000313" key="5">
    <source>
        <dbReference type="EMBL" id="MFC4297430.1"/>
    </source>
</evidence>
<dbReference type="InterPro" id="IPR036388">
    <property type="entry name" value="WH-like_DNA-bd_sf"/>
</dbReference>
<proteinExistence type="predicted"/>
<dbReference type="PANTHER" id="PTHR30154">
    <property type="entry name" value="LEUCINE-RESPONSIVE REGULATORY PROTEIN"/>
    <property type="match status" value="1"/>
</dbReference>
<dbReference type="SUPFAM" id="SSF46785">
    <property type="entry name" value="Winged helix' DNA-binding domain"/>
    <property type="match status" value="1"/>
</dbReference>
<dbReference type="PANTHER" id="PTHR30154:SF17">
    <property type="entry name" value="DNA-BINDING TRANSCRIPTIONAL ACTIVATOR DECR"/>
    <property type="match status" value="1"/>
</dbReference>
<dbReference type="InterPro" id="IPR000485">
    <property type="entry name" value="AsnC-type_HTH_dom"/>
</dbReference>
<dbReference type="SMART" id="SM00344">
    <property type="entry name" value="HTH_ASNC"/>
    <property type="match status" value="1"/>
</dbReference>
<keyword evidence="1" id="KW-0805">Transcription regulation</keyword>
<dbReference type="Pfam" id="PF13412">
    <property type="entry name" value="HTH_24"/>
    <property type="match status" value="1"/>
</dbReference>
<evidence type="ECO:0000256" key="3">
    <source>
        <dbReference type="ARBA" id="ARBA00023163"/>
    </source>
</evidence>
<dbReference type="InterPro" id="IPR036390">
    <property type="entry name" value="WH_DNA-bd_sf"/>
</dbReference>
<evidence type="ECO:0000313" key="6">
    <source>
        <dbReference type="Proteomes" id="UP001595756"/>
    </source>
</evidence>
<dbReference type="Gene3D" id="1.10.10.10">
    <property type="entry name" value="Winged helix-like DNA-binding domain superfamily/Winged helix DNA-binding domain"/>
    <property type="match status" value="1"/>
</dbReference>
<dbReference type="InterPro" id="IPR011008">
    <property type="entry name" value="Dimeric_a/b-barrel"/>
</dbReference>
<dbReference type="PRINTS" id="PR00033">
    <property type="entry name" value="HTHASNC"/>
</dbReference>
<keyword evidence="3" id="KW-0804">Transcription</keyword>
<evidence type="ECO:0000259" key="4">
    <source>
        <dbReference type="PROSITE" id="PS50956"/>
    </source>
</evidence>
<dbReference type="SUPFAM" id="SSF54909">
    <property type="entry name" value="Dimeric alpha+beta barrel"/>
    <property type="match status" value="1"/>
</dbReference>
<evidence type="ECO:0000256" key="2">
    <source>
        <dbReference type="ARBA" id="ARBA00023125"/>
    </source>
</evidence>
<dbReference type="PROSITE" id="PS50956">
    <property type="entry name" value="HTH_ASNC_2"/>
    <property type="match status" value="1"/>
</dbReference>
<dbReference type="InterPro" id="IPR019885">
    <property type="entry name" value="Tscrpt_reg_HTH_AsnC-type_CS"/>
</dbReference>